<evidence type="ECO:0000313" key="8">
    <source>
        <dbReference type="EMBL" id="CAD8893795.1"/>
    </source>
</evidence>
<feature type="transmembrane region" description="Helical" evidence="7">
    <location>
        <begin position="378"/>
        <end position="401"/>
    </location>
</feature>
<evidence type="ECO:0000256" key="1">
    <source>
        <dbReference type="ARBA" id="ARBA00004141"/>
    </source>
</evidence>
<evidence type="ECO:0008006" key="9">
    <source>
        <dbReference type="Google" id="ProtNLM"/>
    </source>
</evidence>
<organism evidence="8">
    <name type="scientific">Corethron hystrix</name>
    <dbReference type="NCBI Taxonomy" id="216773"/>
    <lineage>
        <taxon>Eukaryota</taxon>
        <taxon>Sar</taxon>
        <taxon>Stramenopiles</taxon>
        <taxon>Ochrophyta</taxon>
        <taxon>Bacillariophyta</taxon>
        <taxon>Coscinodiscophyceae</taxon>
        <taxon>Corethrophycidae</taxon>
        <taxon>Corethrales</taxon>
        <taxon>Corethraceae</taxon>
        <taxon>Corethron</taxon>
    </lineage>
</organism>
<evidence type="ECO:0000256" key="2">
    <source>
        <dbReference type="ARBA" id="ARBA00009457"/>
    </source>
</evidence>
<gene>
    <name evidence="8" type="ORF">CHYS00102_LOCUS21007</name>
</gene>
<dbReference type="PANTHER" id="PTHR10926:SF0">
    <property type="entry name" value="CDC50, ISOFORM A"/>
    <property type="match status" value="1"/>
</dbReference>
<sequence>MADAKNKESQSLRKGTDDSDFRQQNIPAWMPILSPVYVIASFILLAFLLIPAGLIFLRTSQGIVELVKQYDGDGTENELQDCKIEVANAGSKCEIEFTIPENMTTPIYVYYEIDNFYQNHKKYFGSRDNDQVGPRSGPFFLNYHGNVLITNVHPFFFLTNAQLRGLSSGLESSSCPPLHKLKDKSTDKDVLLNPCGFVANTFFNDVITLNSVTDSDDNNLNISMREDGISWVSDLKQKFGQVYGFKSEACASCDDCSCNSTVWSCEEPYIDDNGICHLYFYPDEDTTQYAYETYPMVINPIEGILNEHFLVWMRTAALPKFRKLYGYIPDSQFKTITKGSVLTFEIETNWVVSGFAGRKSLVVTESSYMGGRNDFVGWLYIGVGIFCAVAGIFFSIIQVVAPRKLGDKRFLRKFD</sequence>
<feature type="transmembrane region" description="Helical" evidence="7">
    <location>
        <begin position="36"/>
        <end position="57"/>
    </location>
</feature>
<proteinExistence type="inferred from homology"/>
<dbReference type="Pfam" id="PF03381">
    <property type="entry name" value="CDC50"/>
    <property type="match status" value="2"/>
</dbReference>
<evidence type="ECO:0000256" key="6">
    <source>
        <dbReference type="PIRNR" id="PIRNR015840"/>
    </source>
</evidence>
<evidence type="ECO:0000256" key="4">
    <source>
        <dbReference type="ARBA" id="ARBA00022989"/>
    </source>
</evidence>
<evidence type="ECO:0000256" key="5">
    <source>
        <dbReference type="ARBA" id="ARBA00023136"/>
    </source>
</evidence>
<dbReference type="GO" id="GO:0005783">
    <property type="term" value="C:endoplasmic reticulum"/>
    <property type="evidence" value="ECO:0007669"/>
    <property type="project" value="TreeGrafter"/>
</dbReference>
<dbReference type="GO" id="GO:0005886">
    <property type="term" value="C:plasma membrane"/>
    <property type="evidence" value="ECO:0007669"/>
    <property type="project" value="TreeGrafter"/>
</dbReference>
<dbReference type="PANTHER" id="PTHR10926">
    <property type="entry name" value="CELL CYCLE CONTROL PROTEIN 50"/>
    <property type="match status" value="1"/>
</dbReference>
<reference evidence="8" key="1">
    <citation type="submission" date="2021-01" db="EMBL/GenBank/DDBJ databases">
        <authorList>
            <person name="Corre E."/>
            <person name="Pelletier E."/>
            <person name="Niang G."/>
            <person name="Scheremetjew M."/>
            <person name="Finn R."/>
            <person name="Kale V."/>
            <person name="Holt S."/>
            <person name="Cochrane G."/>
            <person name="Meng A."/>
            <person name="Brown T."/>
            <person name="Cohen L."/>
        </authorList>
    </citation>
    <scope>NUCLEOTIDE SEQUENCE</scope>
    <source>
        <strain evidence="8">308</strain>
    </source>
</reference>
<comment type="subcellular location">
    <subcellularLocation>
        <location evidence="1">Membrane</location>
        <topology evidence="1">Multi-pass membrane protein</topology>
    </subcellularLocation>
</comment>
<protein>
    <recommendedName>
        <fullName evidence="9">Cell cycle control protein</fullName>
    </recommendedName>
</protein>
<dbReference type="EMBL" id="HBFR01028898">
    <property type="protein sequence ID" value="CAD8893795.1"/>
    <property type="molecule type" value="Transcribed_RNA"/>
</dbReference>
<keyword evidence="4 7" id="KW-1133">Transmembrane helix</keyword>
<evidence type="ECO:0000256" key="3">
    <source>
        <dbReference type="ARBA" id="ARBA00022692"/>
    </source>
</evidence>
<keyword evidence="5 6" id="KW-0472">Membrane</keyword>
<accession>A0A7S1FWD8</accession>
<dbReference type="InterPro" id="IPR005045">
    <property type="entry name" value="CDC50/LEM3_fam"/>
</dbReference>
<keyword evidence="3 7" id="KW-0812">Transmembrane</keyword>
<comment type="similarity">
    <text evidence="2 6">Belongs to the CDC50/LEM3 family.</text>
</comment>
<evidence type="ECO:0000256" key="7">
    <source>
        <dbReference type="SAM" id="Phobius"/>
    </source>
</evidence>
<name>A0A7S1FWD8_9STRA</name>
<dbReference type="PIRSF" id="PIRSF015840">
    <property type="entry name" value="DUF284_TM_euk"/>
    <property type="match status" value="1"/>
</dbReference>
<dbReference type="GO" id="GO:0005794">
    <property type="term" value="C:Golgi apparatus"/>
    <property type="evidence" value="ECO:0007669"/>
    <property type="project" value="TreeGrafter"/>
</dbReference>
<dbReference type="AlphaFoldDB" id="A0A7S1FWD8"/>